<dbReference type="Gene3D" id="1.10.10.10">
    <property type="entry name" value="Winged helix-like DNA-binding domain superfamily/Winged helix DNA-binding domain"/>
    <property type="match status" value="1"/>
</dbReference>
<evidence type="ECO:0000313" key="5">
    <source>
        <dbReference type="EMBL" id="CAG9614019.1"/>
    </source>
</evidence>
<dbReference type="PANTHER" id="PTHR43537">
    <property type="entry name" value="TRANSCRIPTIONAL REGULATOR, GNTR FAMILY"/>
    <property type="match status" value="1"/>
</dbReference>
<dbReference type="EMBL" id="CAKJTI010000020">
    <property type="protein sequence ID" value="CAG9614019.1"/>
    <property type="molecule type" value="Genomic_DNA"/>
</dbReference>
<evidence type="ECO:0000259" key="4">
    <source>
        <dbReference type="PROSITE" id="PS50949"/>
    </source>
</evidence>
<dbReference type="SUPFAM" id="SSF48008">
    <property type="entry name" value="GntR ligand-binding domain-like"/>
    <property type="match status" value="1"/>
</dbReference>
<keyword evidence="3" id="KW-0804">Transcription</keyword>
<keyword evidence="6" id="KW-1185">Reference proteome</keyword>
<dbReference type="InterPro" id="IPR036388">
    <property type="entry name" value="WH-like_DNA-bd_sf"/>
</dbReference>
<dbReference type="InterPro" id="IPR011711">
    <property type="entry name" value="GntR_C"/>
</dbReference>
<organism evidence="5 6">
    <name type="scientific">Bacillus rhizoplanae</name>
    <dbReference type="NCBI Taxonomy" id="2880966"/>
    <lineage>
        <taxon>Bacteria</taxon>
        <taxon>Bacillati</taxon>
        <taxon>Bacillota</taxon>
        <taxon>Bacilli</taxon>
        <taxon>Bacillales</taxon>
        <taxon>Bacillaceae</taxon>
        <taxon>Bacillus</taxon>
    </lineage>
</organism>
<name>A0ABM8YDZ4_9BACI</name>
<dbReference type="PANTHER" id="PTHR43537:SF5">
    <property type="entry name" value="UXU OPERON TRANSCRIPTIONAL REGULATOR"/>
    <property type="match status" value="1"/>
</dbReference>
<dbReference type="PRINTS" id="PR00035">
    <property type="entry name" value="HTHGNTR"/>
</dbReference>
<proteinExistence type="predicted"/>
<dbReference type="InterPro" id="IPR036390">
    <property type="entry name" value="WH_DNA-bd_sf"/>
</dbReference>
<evidence type="ECO:0000313" key="6">
    <source>
        <dbReference type="Proteomes" id="UP000789423"/>
    </source>
</evidence>
<dbReference type="SMART" id="SM00895">
    <property type="entry name" value="FCD"/>
    <property type="match status" value="1"/>
</dbReference>
<dbReference type="Pfam" id="PF07729">
    <property type="entry name" value="FCD"/>
    <property type="match status" value="1"/>
</dbReference>
<comment type="caution">
    <text evidence="5">The sequence shown here is derived from an EMBL/GenBank/DDBJ whole genome shotgun (WGS) entry which is preliminary data.</text>
</comment>
<evidence type="ECO:0000256" key="1">
    <source>
        <dbReference type="ARBA" id="ARBA00023015"/>
    </source>
</evidence>
<accession>A0ABM8YDZ4</accession>
<gene>
    <name evidence="5" type="primary">lutR</name>
    <name evidence="5" type="ORF">BACCIP111899_03246</name>
</gene>
<dbReference type="InterPro" id="IPR000524">
    <property type="entry name" value="Tscrpt_reg_HTH_GntR"/>
</dbReference>
<dbReference type="CDD" id="cd07377">
    <property type="entry name" value="WHTH_GntR"/>
    <property type="match status" value="1"/>
</dbReference>
<keyword evidence="1" id="KW-0805">Transcription regulation</keyword>
<dbReference type="Proteomes" id="UP000789423">
    <property type="component" value="Unassembled WGS sequence"/>
</dbReference>
<evidence type="ECO:0000256" key="3">
    <source>
        <dbReference type="ARBA" id="ARBA00023163"/>
    </source>
</evidence>
<dbReference type="PROSITE" id="PS50949">
    <property type="entry name" value="HTH_GNTR"/>
    <property type="match status" value="1"/>
</dbReference>
<protein>
    <submittedName>
        <fullName evidence="5">HTH-type transcriptional regulator LutR</fullName>
    </submittedName>
</protein>
<dbReference type="Pfam" id="PF00392">
    <property type="entry name" value="GntR"/>
    <property type="match status" value="1"/>
</dbReference>
<keyword evidence="2" id="KW-0238">DNA-binding</keyword>
<dbReference type="SMART" id="SM00345">
    <property type="entry name" value="HTH_GNTR"/>
    <property type="match status" value="1"/>
</dbReference>
<evidence type="ECO:0000256" key="2">
    <source>
        <dbReference type="ARBA" id="ARBA00023125"/>
    </source>
</evidence>
<sequence>MIQLEYKSIKPKKIYEEVSEAILAMIKNGTLKPGDKLLPVHQLAEQFQVGRSAVREALSALRAMGLIEMKQGEGTYVRNFDASSLTTSLSTTLLMKQEDIVNLLEVRKVLEVGAVRAATVKRTEENLHNMQHWLDEMQKSIGDEDGGEQADFRFHMAIAEASHNNILLELMNHVSEMIAEAIGETRRIILYGEQTTAERLLEEHRKIYEAVLENDIEAAQQAMQDHLTNVESMVTGIEKTNS</sequence>
<dbReference type="InterPro" id="IPR008920">
    <property type="entry name" value="TF_FadR/GntR_C"/>
</dbReference>
<feature type="domain" description="HTH gntR-type" evidence="4">
    <location>
        <begin position="12"/>
        <end position="80"/>
    </location>
</feature>
<dbReference type="SUPFAM" id="SSF46785">
    <property type="entry name" value="Winged helix' DNA-binding domain"/>
    <property type="match status" value="1"/>
</dbReference>
<dbReference type="Gene3D" id="1.20.120.530">
    <property type="entry name" value="GntR ligand-binding domain-like"/>
    <property type="match status" value="1"/>
</dbReference>
<reference evidence="5 6" key="1">
    <citation type="submission" date="2021-10" db="EMBL/GenBank/DDBJ databases">
        <authorList>
            <person name="Criscuolo A."/>
        </authorList>
    </citation>
    <scope>NUCLEOTIDE SEQUENCE [LARGE SCALE GENOMIC DNA]</scope>
    <source>
        <strain evidence="6">CIP 111899</strain>
    </source>
</reference>